<protein>
    <submittedName>
        <fullName evidence="1">Uncharacterized protein</fullName>
    </submittedName>
</protein>
<gene>
    <name evidence="1" type="ORF">SDC9_183254</name>
</gene>
<accession>A0A645H9S2</accession>
<comment type="caution">
    <text evidence="1">The sequence shown here is derived from an EMBL/GenBank/DDBJ whole genome shotgun (WGS) entry which is preliminary data.</text>
</comment>
<organism evidence="1">
    <name type="scientific">bioreactor metagenome</name>
    <dbReference type="NCBI Taxonomy" id="1076179"/>
    <lineage>
        <taxon>unclassified sequences</taxon>
        <taxon>metagenomes</taxon>
        <taxon>ecological metagenomes</taxon>
    </lineage>
</organism>
<dbReference type="AlphaFoldDB" id="A0A645H9S2"/>
<dbReference type="EMBL" id="VSSQ01089554">
    <property type="protein sequence ID" value="MPN35755.1"/>
    <property type="molecule type" value="Genomic_DNA"/>
</dbReference>
<reference evidence="1" key="1">
    <citation type="submission" date="2019-08" db="EMBL/GenBank/DDBJ databases">
        <authorList>
            <person name="Kucharzyk K."/>
            <person name="Murdoch R.W."/>
            <person name="Higgins S."/>
            <person name="Loffler F."/>
        </authorList>
    </citation>
    <scope>NUCLEOTIDE SEQUENCE</scope>
</reference>
<proteinExistence type="predicted"/>
<name>A0A645H9S2_9ZZZZ</name>
<sequence>MMESLRRFDIVFKLLNASVPERRSRVLQEEFSDIRRKHIRCPPAQEHLGRGVQPRVPLRAVVPDIAVSVHQKEQVRNYLKICIEQLLLRVTVTDVFFLSRFHVLFCLLSPVSSETIPHPRQVFSCSA</sequence>
<evidence type="ECO:0000313" key="1">
    <source>
        <dbReference type="EMBL" id="MPN35755.1"/>
    </source>
</evidence>